<reference evidence="1" key="1">
    <citation type="submission" date="2019-11" db="EMBL/GenBank/DDBJ databases">
        <title>Nori genome reveals adaptations in red seaweeds to the harsh intertidal environment.</title>
        <authorList>
            <person name="Wang D."/>
            <person name="Mao Y."/>
        </authorList>
    </citation>
    <scope>NUCLEOTIDE SEQUENCE</scope>
    <source>
        <tissue evidence="1">Gametophyte</tissue>
    </source>
</reference>
<keyword evidence="2" id="KW-1185">Reference proteome</keyword>
<dbReference type="EMBL" id="CM020618">
    <property type="protein sequence ID" value="KAK1860688.1"/>
    <property type="molecule type" value="Genomic_DNA"/>
</dbReference>
<accession>A0ACC3BSZ4</accession>
<name>A0ACC3BSZ4_PYRYE</name>
<evidence type="ECO:0000313" key="1">
    <source>
        <dbReference type="EMBL" id="KAK1860688.1"/>
    </source>
</evidence>
<organism evidence="1 2">
    <name type="scientific">Pyropia yezoensis</name>
    <name type="common">Susabi-nori</name>
    <name type="synonym">Porphyra yezoensis</name>
    <dbReference type="NCBI Taxonomy" id="2788"/>
    <lineage>
        <taxon>Eukaryota</taxon>
        <taxon>Rhodophyta</taxon>
        <taxon>Bangiophyceae</taxon>
        <taxon>Bangiales</taxon>
        <taxon>Bangiaceae</taxon>
        <taxon>Pyropia</taxon>
    </lineage>
</organism>
<dbReference type="Proteomes" id="UP000798662">
    <property type="component" value="Chromosome 1"/>
</dbReference>
<comment type="caution">
    <text evidence="1">The sequence shown here is derived from an EMBL/GenBank/DDBJ whole genome shotgun (WGS) entry which is preliminary data.</text>
</comment>
<protein>
    <submittedName>
        <fullName evidence="1">Uncharacterized protein</fullName>
    </submittedName>
</protein>
<proteinExistence type="predicted"/>
<sequence>MAHLVGPGPLVDRSLPQLGVSIRVLWWVVAATALSAATFGVVCTTLVLQGPAASDDSSPLAAVGSLHRAEASVRRAEEPRTVAGHDVNCTAGNYSTTTLKLLAEQPLAALLAGMSPASEPQWATAPPSLSHFEASGVSAVAGSTDMFVIFDNTYRIGRVANGVPSLAAGSLAAAAAGAEAPPSRFITWPGDDGADSEFEGITYNTTSGHYLIMQEAVVNGSGALVTRILEVSLDGGEATVHSTCDGTMAFESANKGMEGAAIATAADGNSYLLGLCEGNGCAKGKAGRKPGGGRVVVMQRVTTAACGCAWVPVQTVAIPPSAAFQDYAAISIFNNSRVAVLSQENAAVWVGDLDLLDGGTDSNGQRSLFGLSGDTVFDFPRNNRCERIYCNVEGIHWQSPDTLIAVSDMMKAGGKQSFVCQDHDQSIHTFQDPGRVPVKE</sequence>
<evidence type="ECO:0000313" key="2">
    <source>
        <dbReference type="Proteomes" id="UP000798662"/>
    </source>
</evidence>
<gene>
    <name evidence="1" type="ORF">I4F81_003276</name>
</gene>